<name>A0A645DDX5_9ZZZZ</name>
<sequence length="152" mass="17068">MELPQDFNDLLKFFAERKVEYLLVGGYAFAIHAYPRTTGDIDLFIRITPENAEKILAALNDFGFGAVNLKAQDFLTPGMVIQLGVEPFRVDLLTSIEGVTWEEADQNKIIVVSDSGVSLPVIGKNELIRNKLSTGREKDLLDVKKIRELEEK</sequence>
<proteinExistence type="predicted"/>
<gene>
    <name evidence="1" type="ORF">SDC9_134790</name>
</gene>
<dbReference type="SUPFAM" id="SSF81301">
    <property type="entry name" value="Nucleotidyltransferase"/>
    <property type="match status" value="1"/>
</dbReference>
<dbReference type="AlphaFoldDB" id="A0A645DDX5"/>
<organism evidence="1">
    <name type="scientific">bioreactor metagenome</name>
    <dbReference type="NCBI Taxonomy" id="1076179"/>
    <lineage>
        <taxon>unclassified sequences</taxon>
        <taxon>metagenomes</taxon>
        <taxon>ecological metagenomes</taxon>
    </lineage>
</organism>
<accession>A0A645DDX5</accession>
<protein>
    <submittedName>
        <fullName evidence="1">Uncharacterized protein</fullName>
    </submittedName>
</protein>
<comment type="caution">
    <text evidence="1">The sequence shown here is derived from an EMBL/GenBank/DDBJ whole genome shotgun (WGS) entry which is preliminary data.</text>
</comment>
<reference evidence="1" key="1">
    <citation type="submission" date="2019-08" db="EMBL/GenBank/DDBJ databases">
        <authorList>
            <person name="Kucharzyk K."/>
            <person name="Murdoch R.W."/>
            <person name="Higgins S."/>
            <person name="Loffler F."/>
        </authorList>
    </citation>
    <scope>NUCLEOTIDE SEQUENCE</scope>
</reference>
<dbReference type="InterPro" id="IPR043519">
    <property type="entry name" value="NT_sf"/>
</dbReference>
<evidence type="ECO:0000313" key="1">
    <source>
        <dbReference type="EMBL" id="MPM87690.1"/>
    </source>
</evidence>
<dbReference type="EMBL" id="VSSQ01035471">
    <property type="protein sequence ID" value="MPM87690.1"/>
    <property type="molecule type" value="Genomic_DNA"/>
</dbReference>
<dbReference type="Gene3D" id="3.30.460.40">
    <property type="match status" value="1"/>
</dbReference>